<dbReference type="EMBL" id="MN740176">
    <property type="protein sequence ID" value="QHT92072.1"/>
    <property type="molecule type" value="Genomic_DNA"/>
</dbReference>
<name>A0A6C0IGK0_9ZZZZ</name>
<dbReference type="AlphaFoldDB" id="A0A6C0IGK0"/>
<evidence type="ECO:0000313" key="1">
    <source>
        <dbReference type="EMBL" id="QHT92072.1"/>
    </source>
</evidence>
<accession>A0A6C0IGK0</accession>
<protein>
    <submittedName>
        <fullName evidence="1">Uncharacterized protein</fullName>
    </submittedName>
</protein>
<reference evidence="1" key="1">
    <citation type="journal article" date="2020" name="Nature">
        <title>Giant virus diversity and host interactions through global metagenomics.</title>
        <authorList>
            <person name="Schulz F."/>
            <person name="Roux S."/>
            <person name="Paez-Espino D."/>
            <person name="Jungbluth S."/>
            <person name="Walsh D.A."/>
            <person name="Denef V.J."/>
            <person name="McMahon K.D."/>
            <person name="Konstantinidis K.T."/>
            <person name="Eloe-Fadrosh E.A."/>
            <person name="Kyrpides N.C."/>
            <person name="Woyke T."/>
        </authorList>
    </citation>
    <scope>NUCLEOTIDE SEQUENCE</scope>
    <source>
        <strain evidence="1">GVMAG-M-3300023184-86</strain>
    </source>
</reference>
<proteinExistence type="predicted"/>
<sequence>MTHFNKLIYENDQYDKYDYNEMNNLASQFDEEIYDDVNEVSLCEKCNCETDWMRLRSHNNNWICVQCVDDTELLKQYSKEQQMQLSKYAACHKISIEEAIEYQTHCHYCGTHIKNAVFDEEQHQYCNRRCWESCEDYWYPCDKGEDCRVCQIWEYQKHREERVKMDFEIAHYEPVLTTIDAFQELCVYAQLYECLGDLVEYFDE</sequence>
<organism evidence="1">
    <name type="scientific">viral metagenome</name>
    <dbReference type="NCBI Taxonomy" id="1070528"/>
    <lineage>
        <taxon>unclassified sequences</taxon>
        <taxon>metagenomes</taxon>
        <taxon>organismal metagenomes</taxon>
    </lineage>
</organism>